<evidence type="ECO:0000256" key="3">
    <source>
        <dbReference type="ARBA" id="ARBA00022833"/>
    </source>
</evidence>
<dbReference type="PANTHER" id="PTHR47160:SF10">
    <property type="entry name" value="MULE TRANSPOSASE DOMAIN-CONTAINING PROTEIN"/>
    <property type="match status" value="1"/>
</dbReference>
<sequence length="449" mass="50452">MATQPSFGLVSQKGKNLLEHEGYVYRFERQSTDKSTWRCVEEKAKSCKGRLWKHGDGSHTLRQEHSHAPNYGDVEKRKTLQNIREDAKKSFGNPCQLVSQRLSEMAPGTSSSLPPVHQMKRTVNYVRKNENLQNPRSMLSLEIPDEYKVDHEGNDFLLHDDGPNATNDRIIVFGSQECLQALKRNNLWLMDGTFRTAPQLFYQLYTFNVIENDFCYVALYCLLTSKQKRSYLRLLEIVKNLVGDDCGVRFAMVDFEIAYIQAFSEIFPEVDIHGCYYHFCQSVWRRIQSIPAVCKKYRSDANYSFNIKQLMALAFVPTERVYEYFEILRDRYQFNLKSQPKMNSLVLVAFAALVAAASAGHLGLGYGLGYGHGVAHVAHVASPIIAPVVAPVAVHHGYARSHSYSSAINHGAVVGKAIAPVAVAAPVAAYGIGHGLGLYGGYGYGHKLW</sequence>
<dbReference type="InterPro" id="IPR007588">
    <property type="entry name" value="Znf_FLYWCH"/>
</dbReference>
<dbReference type="InterPro" id="IPR018289">
    <property type="entry name" value="MULE_transposase_dom"/>
</dbReference>
<keyword evidence="4" id="KW-1133">Transmembrane helix</keyword>
<dbReference type="PANTHER" id="PTHR47160">
    <property type="entry name" value="PUTATIVE-RELATED"/>
    <property type="match status" value="1"/>
</dbReference>
<proteinExistence type="predicted"/>
<evidence type="ECO:0000313" key="7">
    <source>
        <dbReference type="Proteomes" id="UP000694867"/>
    </source>
</evidence>
<protein>
    <submittedName>
        <fullName evidence="8">Uncharacterized protein LOC100906111</fullName>
    </submittedName>
</protein>
<keyword evidence="4" id="KW-0812">Transmembrane</keyword>
<feature type="domain" description="FLYWCH-type" evidence="5">
    <location>
        <begin position="11"/>
        <end position="67"/>
    </location>
</feature>
<dbReference type="GeneID" id="100906111"/>
<dbReference type="GO" id="GO:0008270">
    <property type="term" value="F:zinc ion binding"/>
    <property type="evidence" value="ECO:0007669"/>
    <property type="project" value="UniProtKB-KW"/>
</dbReference>
<accession>A0AAJ6VWQ8</accession>
<dbReference type="KEGG" id="goe:100906111"/>
<keyword evidence="3" id="KW-0862">Zinc</keyword>
<feature type="transmembrane region" description="Helical" evidence="4">
    <location>
        <begin position="374"/>
        <end position="394"/>
    </location>
</feature>
<evidence type="ECO:0000256" key="4">
    <source>
        <dbReference type="SAM" id="Phobius"/>
    </source>
</evidence>
<keyword evidence="1" id="KW-0479">Metal-binding</keyword>
<keyword evidence="2" id="KW-0863">Zinc-finger</keyword>
<dbReference type="Proteomes" id="UP000694867">
    <property type="component" value="Unplaced"/>
</dbReference>
<evidence type="ECO:0000313" key="8">
    <source>
        <dbReference type="RefSeq" id="XP_003741233.2"/>
    </source>
</evidence>
<dbReference type="Pfam" id="PF04500">
    <property type="entry name" value="FLYWCH"/>
    <property type="match status" value="1"/>
</dbReference>
<reference evidence="8" key="1">
    <citation type="submission" date="2025-08" db="UniProtKB">
        <authorList>
            <consortium name="RefSeq"/>
        </authorList>
    </citation>
    <scope>IDENTIFICATION</scope>
</reference>
<feature type="domain" description="MULE transposase" evidence="6">
    <location>
        <begin position="188"/>
        <end position="281"/>
    </location>
</feature>
<organism evidence="7 8">
    <name type="scientific">Galendromus occidentalis</name>
    <name type="common">western predatory mite</name>
    <dbReference type="NCBI Taxonomy" id="34638"/>
    <lineage>
        <taxon>Eukaryota</taxon>
        <taxon>Metazoa</taxon>
        <taxon>Ecdysozoa</taxon>
        <taxon>Arthropoda</taxon>
        <taxon>Chelicerata</taxon>
        <taxon>Arachnida</taxon>
        <taxon>Acari</taxon>
        <taxon>Parasitiformes</taxon>
        <taxon>Mesostigmata</taxon>
        <taxon>Gamasina</taxon>
        <taxon>Phytoseioidea</taxon>
        <taxon>Phytoseiidae</taxon>
        <taxon>Typhlodrominae</taxon>
        <taxon>Galendromus</taxon>
    </lineage>
</organism>
<dbReference type="AlphaFoldDB" id="A0AAJ6VWQ8"/>
<dbReference type="RefSeq" id="XP_003741233.2">
    <property type="nucleotide sequence ID" value="XM_003741185.3"/>
</dbReference>
<evidence type="ECO:0000259" key="5">
    <source>
        <dbReference type="Pfam" id="PF04500"/>
    </source>
</evidence>
<gene>
    <name evidence="8" type="primary">LOC100906111</name>
</gene>
<keyword evidence="7" id="KW-1185">Reference proteome</keyword>
<keyword evidence="4" id="KW-0472">Membrane</keyword>
<evidence type="ECO:0000256" key="1">
    <source>
        <dbReference type="ARBA" id="ARBA00022723"/>
    </source>
</evidence>
<feature type="transmembrane region" description="Helical" evidence="4">
    <location>
        <begin position="345"/>
        <end position="368"/>
    </location>
</feature>
<dbReference type="Pfam" id="PF10551">
    <property type="entry name" value="MULE"/>
    <property type="match status" value="1"/>
</dbReference>
<dbReference type="Gene3D" id="2.20.25.240">
    <property type="match status" value="1"/>
</dbReference>
<evidence type="ECO:0000259" key="6">
    <source>
        <dbReference type="Pfam" id="PF10551"/>
    </source>
</evidence>
<name>A0AAJ6VWQ8_9ACAR</name>
<evidence type="ECO:0000256" key="2">
    <source>
        <dbReference type="ARBA" id="ARBA00022771"/>
    </source>
</evidence>